<dbReference type="PANTHER" id="PTHR22870:SF408">
    <property type="entry name" value="OS09G0560450 PROTEIN"/>
    <property type="match status" value="1"/>
</dbReference>
<sequence>MVNNKCQIFELSNVYWKSVSPEIDTKGSSCLDVKNVFSVSKEKFIIERPKTLTIWSFDVGIWQERNFSWNGAVDIISVARNSADSFVLVVNADSEVFIVPTEDDPQCNNWRSSEVTHFGVQSFDTRPPVVVCWWELRNGAHVGVFCYDNGRVCFLDLSSGLLVGELSFPHGIESSALHYLDNKIGLFVVGQGKKSSVILETSTYIYPLDALVVSSSDFAGSRRFEPRSRLKGLRTFSAEAIANIKQKIAEKTRGVPAVCSSSEERHDLIISEFEHREGTLPFNFNQELSWMHYDDESGTVTIYGSTYSEEDVQPRFYQLLPKLSQVIVVKNVFFCVSDKDGAILAVSSVLSNVDNQDFIAEYNDKAILGKHLFSIGEEIRGIFALKTPHRYLKSDALHLQDQDNDEVGEDNRPLFMKKDVSIEDIEFSADTVLDSCLVWTSKGFYAWNPKYPIKVLLTYVAVELNPLDGDVFRSEMIQLSKAFGTPLSEVYLMAADIRLTRKEFPQAIALYRLSKCSHVQTALRFATSGNIPELLNVLHVLWTSKGVFIPQQDRIQLANLAVIGYSKLLNRASGGQLEDRCRTFLVKRDDYDPLVALKTFSKANLWSFSLFVSLRNGLQHDLILSLLSESPSSAVTKDFLLCLSEPSLQPILLVNGLLEIHFSFIEALMPSLDSDIVKRLLELYSCMTPAAEAFYDKLCDICCKMAIYSNDLFQVPPLKVTMTVSPVNCVLSCGYGSVVASYNNNLIAWGMGPVGTLDRSPKCGGPEYQGQCAIRFFQILKLKILSIACGREHCIVVTDRGVFGWGESKFGQLGLGDIRRQKDPRRLDFNEDSVDVAVGMYHSLLKTKQGRVYSFGWGVHGQLGHGSSLSVRTPKLVKSLSNVETITAGYCHSSVLTSQKKIFIFGNSYYGQAGMGESKNIYLPMVLDLADPALISSGYFFTIVLTNDGNLHVCGSTPMMIKEQNFQQKRTRILNAKKNLETTENICLNVSDTNDIQESAKEKSIIEKDCSESRESSKDKYNNRASESSVTPFHAGSTHVECEIQNCNISESGCKRLGVIDANFISNKSPVIVTNQHEHSTRSTNNGDSNAQMYCDNRELTETPKVTVSYAEALRRPENEPPCQDVLKKDVNVIGLIPRDDVPNDKLHLWPRRMDLRALGRETIVKITCSANQIVLLTDKGNIFGWKPKIGLTQVEFKEEALVFEDIGAGLDFCVARDRLGELWSWGNNSLGQLGFLPSLESQKEGRSILVRTGVNITHKVPLSGNCVNLPQKINFQ</sequence>
<accession>A0AA88LFZ2</accession>
<keyword evidence="1" id="KW-0677">Repeat</keyword>
<dbReference type="InterPro" id="IPR000408">
    <property type="entry name" value="Reg_chr_condens"/>
</dbReference>
<name>A0AA88LFZ2_ARTSF</name>
<proteinExistence type="predicted"/>
<evidence type="ECO:0000313" key="4">
    <source>
        <dbReference type="EMBL" id="KAK2725309.1"/>
    </source>
</evidence>
<keyword evidence="5" id="KW-1185">Reference proteome</keyword>
<feature type="repeat" description="RCC1" evidence="2">
    <location>
        <begin position="900"/>
        <end position="948"/>
    </location>
</feature>
<dbReference type="SUPFAM" id="SSF50985">
    <property type="entry name" value="RCC1/BLIP-II"/>
    <property type="match status" value="1"/>
</dbReference>
<dbReference type="Proteomes" id="UP001187531">
    <property type="component" value="Unassembled WGS sequence"/>
</dbReference>
<dbReference type="AlphaFoldDB" id="A0AA88LFZ2"/>
<gene>
    <name evidence="4" type="ORF">QYM36_001681</name>
</gene>
<dbReference type="InterPro" id="IPR009091">
    <property type="entry name" value="RCC1/BLIP-II"/>
</dbReference>
<evidence type="ECO:0000256" key="2">
    <source>
        <dbReference type="PROSITE-ProRule" id="PRU00235"/>
    </source>
</evidence>
<protein>
    <submittedName>
        <fullName evidence="4">Uncharacterized protein</fullName>
    </submittedName>
</protein>
<feature type="repeat" description="RCC1" evidence="2">
    <location>
        <begin position="850"/>
        <end position="899"/>
    </location>
</feature>
<dbReference type="InterPro" id="IPR051210">
    <property type="entry name" value="Ub_ligase/GEF_domain"/>
</dbReference>
<evidence type="ECO:0000256" key="1">
    <source>
        <dbReference type="ARBA" id="ARBA00022737"/>
    </source>
</evidence>
<evidence type="ECO:0000256" key="3">
    <source>
        <dbReference type="SAM" id="MobiDB-lite"/>
    </source>
</evidence>
<dbReference type="EMBL" id="JAVRJZ010000003">
    <property type="protein sequence ID" value="KAK2725308.1"/>
    <property type="molecule type" value="Genomic_DNA"/>
</dbReference>
<feature type="compositionally biased region" description="Basic and acidic residues" evidence="3">
    <location>
        <begin position="1001"/>
        <end position="1022"/>
    </location>
</feature>
<reference evidence="4" key="1">
    <citation type="submission" date="2023-07" db="EMBL/GenBank/DDBJ databases">
        <title>Chromosome-level genome assembly of Artemia franciscana.</title>
        <authorList>
            <person name="Jo E."/>
        </authorList>
    </citation>
    <scope>NUCLEOTIDE SEQUENCE</scope>
    <source>
        <tissue evidence="4">Whole body</tissue>
    </source>
</reference>
<dbReference type="Gene3D" id="2.130.10.30">
    <property type="entry name" value="Regulator of chromosome condensation 1/beta-lactamase-inhibitor protein II"/>
    <property type="match status" value="2"/>
</dbReference>
<comment type="caution">
    <text evidence="4">The sequence shown here is derived from an EMBL/GenBank/DDBJ whole genome shotgun (WGS) entry which is preliminary data.</text>
</comment>
<dbReference type="PROSITE" id="PS50012">
    <property type="entry name" value="RCC1_3"/>
    <property type="match status" value="4"/>
</dbReference>
<organism evidence="4 5">
    <name type="scientific">Artemia franciscana</name>
    <name type="common">Brine shrimp</name>
    <name type="synonym">Artemia sanfranciscana</name>
    <dbReference type="NCBI Taxonomy" id="6661"/>
    <lineage>
        <taxon>Eukaryota</taxon>
        <taxon>Metazoa</taxon>
        <taxon>Ecdysozoa</taxon>
        <taxon>Arthropoda</taxon>
        <taxon>Crustacea</taxon>
        <taxon>Branchiopoda</taxon>
        <taxon>Anostraca</taxon>
        <taxon>Artemiidae</taxon>
        <taxon>Artemia</taxon>
    </lineage>
</organism>
<dbReference type="PRINTS" id="PR00633">
    <property type="entry name" value="RCCNDNSATION"/>
</dbReference>
<dbReference type="PANTHER" id="PTHR22870">
    <property type="entry name" value="REGULATOR OF CHROMOSOME CONDENSATION"/>
    <property type="match status" value="1"/>
</dbReference>
<dbReference type="Pfam" id="PF13540">
    <property type="entry name" value="RCC1_2"/>
    <property type="match status" value="2"/>
</dbReference>
<dbReference type="Pfam" id="PF00415">
    <property type="entry name" value="RCC1"/>
    <property type="match status" value="2"/>
</dbReference>
<feature type="repeat" description="RCC1" evidence="2">
    <location>
        <begin position="1221"/>
        <end position="1266"/>
    </location>
</feature>
<dbReference type="EMBL" id="JAVRJZ010000003">
    <property type="protein sequence ID" value="KAK2725309.1"/>
    <property type="molecule type" value="Genomic_DNA"/>
</dbReference>
<feature type="region of interest" description="Disordered" evidence="3">
    <location>
        <begin position="1001"/>
        <end position="1032"/>
    </location>
</feature>
<evidence type="ECO:0000313" key="5">
    <source>
        <dbReference type="Proteomes" id="UP001187531"/>
    </source>
</evidence>
<dbReference type="EMBL" id="JAVRJZ010000003">
    <property type="protein sequence ID" value="KAK2725310.1"/>
    <property type="molecule type" value="Genomic_DNA"/>
</dbReference>
<feature type="repeat" description="RCC1" evidence="2">
    <location>
        <begin position="800"/>
        <end position="849"/>
    </location>
</feature>